<reference evidence="3" key="1">
    <citation type="submission" date="2018-01" db="EMBL/GenBank/DDBJ databases">
        <authorList>
            <person name="Mao J.F."/>
        </authorList>
    </citation>
    <scope>NUCLEOTIDE SEQUENCE</scope>
    <source>
        <strain evidence="3">Huo1</strain>
        <tissue evidence="3">Leaf</tissue>
    </source>
</reference>
<feature type="chain" id="PRO_5036448722" evidence="2">
    <location>
        <begin position="22"/>
        <end position="140"/>
    </location>
</feature>
<evidence type="ECO:0000313" key="3">
    <source>
        <dbReference type="EMBL" id="KAG6431532.1"/>
    </source>
</evidence>
<feature type="compositionally biased region" description="Basic and acidic residues" evidence="1">
    <location>
        <begin position="34"/>
        <end position="59"/>
    </location>
</feature>
<evidence type="ECO:0000256" key="2">
    <source>
        <dbReference type="SAM" id="SignalP"/>
    </source>
</evidence>
<comment type="caution">
    <text evidence="3">The sequence shown here is derived from an EMBL/GenBank/DDBJ whole genome shotgun (WGS) entry which is preliminary data.</text>
</comment>
<organism evidence="3">
    <name type="scientific">Salvia splendens</name>
    <name type="common">Scarlet sage</name>
    <dbReference type="NCBI Taxonomy" id="180675"/>
    <lineage>
        <taxon>Eukaryota</taxon>
        <taxon>Viridiplantae</taxon>
        <taxon>Streptophyta</taxon>
        <taxon>Embryophyta</taxon>
        <taxon>Tracheophyta</taxon>
        <taxon>Spermatophyta</taxon>
        <taxon>Magnoliopsida</taxon>
        <taxon>eudicotyledons</taxon>
        <taxon>Gunneridae</taxon>
        <taxon>Pentapetalae</taxon>
        <taxon>asterids</taxon>
        <taxon>lamiids</taxon>
        <taxon>Lamiales</taxon>
        <taxon>Lamiaceae</taxon>
        <taxon>Nepetoideae</taxon>
        <taxon>Mentheae</taxon>
        <taxon>Salviinae</taxon>
        <taxon>Salvia</taxon>
        <taxon>Salvia subgen. Calosphace</taxon>
        <taxon>core Calosphace</taxon>
    </lineage>
</organism>
<dbReference type="AlphaFoldDB" id="A0A8X9A7A0"/>
<name>A0A8X9A7A0_SALSN</name>
<reference evidence="3" key="2">
    <citation type="submission" date="2020-08" db="EMBL/GenBank/DDBJ databases">
        <title>Plant Genome Project.</title>
        <authorList>
            <person name="Zhang R.-G."/>
        </authorList>
    </citation>
    <scope>NUCLEOTIDE SEQUENCE</scope>
    <source>
        <strain evidence="3">Huo1</strain>
        <tissue evidence="3">Leaf</tissue>
    </source>
</reference>
<feature type="compositionally biased region" description="Polar residues" evidence="1">
    <location>
        <begin position="107"/>
        <end position="117"/>
    </location>
</feature>
<dbReference type="Proteomes" id="UP000298416">
    <property type="component" value="Unassembled WGS sequence"/>
</dbReference>
<feature type="region of interest" description="Disordered" evidence="1">
    <location>
        <begin position="96"/>
        <end position="117"/>
    </location>
</feature>
<evidence type="ECO:0000313" key="4">
    <source>
        <dbReference type="Proteomes" id="UP000298416"/>
    </source>
</evidence>
<dbReference type="Pfam" id="PF21529">
    <property type="entry name" value="GLV1-2"/>
    <property type="match status" value="1"/>
</dbReference>
<feature type="signal peptide" evidence="2">
    <location>
        <begin position="1"/>
        <end position="21"/>
    </location>
</feature>
<proteinExistence type="predicted"/>
<keyword evidence="4" id="KW-1185">Reference proteome</keyword>
<dbReference type="OrthoDB" id="1903945at2759"/>
<dbReference type="PANTHER" id="PTHR33743:SF19">
    <property type="entry name" value="PROTEIN GOLVEN 6"/>
    <property type="match status" value="1"/>
</dbReference>
<feature type="region of interest" description="Disordered" evidence="1">
    <location>
        <begin position="31"/>
        <end position="62"/>
    </location>
</feature>
<dbReference type="PANTHER" id="PTHR33743">
    <property type="entry name" value="PROTEIN GOLVEN 6-RELATED"/>
    <property type="match status" value="1"/>
</dbReference>
<dbReference type="EMBL" id="PNBA02000003">
    <property type="protein sequence ID" value="KAG6431532.1"/>
    <property type="molecule type" value="Genomic_DNA"/>
</dbReference>
<gene>
    <name evidence="3" type="ORF">SASPL_109611</name>
</gene>
<evidence type="ECO:0000256" key="1">
    <source>
        <dbReference type="SAM" id="MobiDB-lite"/>
    </source>
</evidence>
<sequence>MRSWLLMFLLVLSVLIHDAQGRILISNKGSTPAEADHGLHQEKLGEMNKSNHDEKESKKWSGSNRKLTLIHISSTTTIAKSGEIKGDLKSEALVSTNSKMGRGDQNVVVNSSSKTQQKQDIVDMAEMDYTLARRKPPIHN</sequence>
<accession>A0A8X9A7A0</accession>
<dbReference type="InterPro" id="IPR049306">
    <property type="entry name" value="GLV1-2"/>
</dbReference>
<protein>
    <submittedName>
        <fullName evidence="3">Uncharacterized protein</fullName>
    </submittedName>
</protein>
<keyword evidence="2" id="KW-0732">Signal</keyword>